<dbReference type="Pfam" id="PF02545">
    <property type="entry name" value="Maf"/>
    <property type="match status" value="1"/>
</dbReference>
<keyword evidence="2 4" id="KW-0378">Hydrolase</keyword>
<dbReference type="EMBL" id="JBHTMY010000003">
    <property type="protein sequence ID" value="MFD1316000.1"/>
    <property type="molecule type" value="Genomic_DNA"/>
</dbReference>
<dbReference type="RefSeq" id="WP_377178708.1">
    <property type="nucleotide sequence ID" value="NZ_JBHTMY010000003.1"/>
</dbReference>
<sequence>MINFPYKIILASASPRRQDFLKALEIPFEIRLKEVEEVFPPTLKREEITNFLAILKAEPFLKELKKDEILITSDTIVWLDNAALGKPKNYHEAFSMLKSLSGRMHEVITSICLTSNRKQVIKHDMTKVYFKELKEEEIKFYLESFKPYDKAGSYGIQEWIGLIAVTKIEGSYFNVMGLPTEKLYTSLEEFTAEG</sequence>
<keyword evidence="3 4" id="KW-0546">Nucleotide metabolism</keyword>
<feature type="site" description="Important for substrate specificity" evidence="4">
    <location>
        <position position="75"/>
    </location>
</feature>
<dbReference type="SUPFAM" id="SSF52972">
    <property type="entry name" value="ITPase-like"/>
    <property type="match status" value="1"/>
</dbReference>
<evidence type="ECO:0000256" key="4">
    <source>
        <dbReference type="HAMAP-Rule" id="MF_00528"/>
    </source>
</evidence>
<accession>A0ABW3Y565</accession>
<name>A0ABW3Y565_9FLAO</name>
<dbReference type="HAMAP" id="MF_00528">
    <property type="entry name" value="Maf"/>
    <property type="match status" value="1"/>
</dbReference>
<evidence type="ECO:0000256" key="2">
    <source>
        <dbReference type="ARBA" id="ARBA00022801"/>
    </source>
</evidence>
<dbReference type="CDD" id="cd00555">
    <property type="entry name" value="Maf"/>
    <property type="match status" value="1"/>
</dbReference>
<evidence type="ECO:0000256" key="3">
    <source>
        <dbReference type="ARBA" id="ARBA00023080"/>
    </source>
</evidence>
<dbReference type="EC" id="3.6.1.9" evidence="4"/>
<dbReference type="PANTHER" id="PTHR43213">
    <property type="entry name" value="BIFUNCTIONAL DTTP/UTP PYROPHOSPHATASE/METHYLTRANSFERASE PROTEIN-RELATED"/>
    <property type="match status" value="1"/>
</dbReference>
<dbReference type="InterPro" id="IPR003697">
    <property type="entry name" value="Maf-like"/>
</dbReference>
<gene>
    <name evidence="5" type="ORF">ACFQ39_10255</name>
</gene>
<dbReference type="Proteomes" id="UP001597201">
    <property type="component" value="Unassembled WGS sequence"/>
</dbReference>
<evidence type="ECO:0000313" key="6">
    <source>
        <dbReference type="Proteomes" id="UP001597201"/>
    </source>
</evidence>
<comment type="caution">
    <text evidence="5">The sequence shown here is derived from an EMBL/GenBank/DDBJ whole genome shotgun (WGS) entry which is preliminary data.</text>
</comment>
<dbReference type="PANTHER" id="PTHR43213:SF5">
    <property type="entry name" value="BIFUNCTIONAL DTTP_UTP PYROPHOSPHATASE_METHYLTRANSFERASE PROTEIN-RELATED"/>
    <property type="match status" value="1"/>
</dbReference>
<comment type="catalytic activity">
    <reaction evidence="4">
        <text>dTTP + H2O = dTMP + diphosphate + H(+)</text>
        <dbReference type="Rhea" id="RHEA:28534"/>
        <dbReference type="ChEBI" id="CHEBI:15377"/>
        <dbReference type="ChEBI" id="CHEBI:15378"/>
        <dbReference type="ChEBI" id="CHEBI:33019"/>
        <dbReference type="ChEBI" id="CHEBI:37568"/>
        <dbReference type="ChEBI" id="CHEBI:63528"/>
        <dbReference type="EC" id="3.6.1.9"/>
    </reaction>
</comment>
<keyword evidence="6" id="KW-1185">Reference proteome</keyword>
<reference evidence="6" key="1">
    <citation type="journal article" date="2019" name="Int. J. Syst. Evol. Microbiol.">
        <title>The Global Catalogue of Microorganisms (GCM) 10K type strain sequencing project: providing services to taxonomists for standard genome sequencing and annotation.</title>
        <authorList>
            <consortium name="The Broad Institute Genomics Platform"/>
            <consortium name="The Broad Institute Genome Sequencing Center for Infectious Disease"/>
            <person name="Wu L."/>
            <person name="Ma J."/>
        </authorList>
    </citation>
    <scope>NUCLEOTIDE SEQUENCE [LARGE SCALE GENOMIC DNA]</scope>
    <source>
        <strain evidence="6">CCUG 61485</strain>
    </source>
</reference>
<comment type="subcellular location">
    <subcellularLocation>
        <location evidence="4">Cytoplasm</location>
    </subcellularLocation>
</comment>
<feature type="active site" description="Proton acceptor" evidence="4">
    <location>
        <position position="74"/>
    </location>
</feature>
<proteinExistence type="inferred from homology"/>
<comment type="similarity">
    <text evidence="4">Belongs to the Maf family. YhdE subfamily.</text>
</comment>
<feature type="site" description="Important for substrate specificity" evidence="4">
    <location>
        <position position="16"/>
    </location>
</feature>
<comment type="function">
    <text evidence="4">Nucleoside triphosphate pyrophosphatase that hydrolyzes dTTP and UTP. May have a dual role in cell division arrest and in preventing the incorporation of modified nucleotides into cellular nucleic acids.</text>
</comment>
<evidence type="ECO:0000256" key="1">
    <source>
        <dbReference type="ARBA" id="ARBA00001968"/>
    </source>
</evidence>
<comment type="cofactor">
    <cofactor evidence="1 4">
        <name>a divalent metal cation</name>
        <dbReference type="ChEBI" id="CHEBI:60240"/>
    </cofactor>
</comment>
<comment type="catalytic activity">
    <reaction evidence="4">
        <text>UTP + H2O = UMP + diphosphate + H(+)</text>
        <dbReference type="Rhea" id="RHEA:29395"/>
        <dbReference type="ChEBI" id="CHEBI:15377"/>
        <dbReference type="ChEBI" id="CHEBI:15378"/>
        <dbReference type="ChEBI" id="CHEBI:33019"/>
        <dbReference type="ChEBI" id="CHEBI:46398"/>
        <dbReference type="ChEBI" id="CHEBI:57865"/>
        <dbReference type="EC" id="3.6.1.9"/>
    </reaction>
</comment>
<protein>
    <recommendedName>
        <fullName evidence="4">dTTP/UTP pyrophosphatase</fullName>
        <shortName evidence="4">dTTPase/UTPase</shortName>
        <ecNumber evidence="4">3.6.1.9</ecNumber>
    </recommendedName>
    <alternativeName>
        <fullName evidence="4">Nucleoside triphosphate pyrophosphatase</fullName>
    </alternativeName>
    <alternativeName>
        <fullName evidence="4">Nucleotide pyrophosphatase</fullName>
        <shortName evidence="4">Nucleotide PPase</shortName>
    </alternativeName>
</protein>
<keyword evidence="4" id="KW-0963">Cytoplasm</keyword>
<dbReference type="InterPro" id="IPR029001">
    <property type="entry name" value="ITPase-like_fam"/>
</dbReference>
<dbReference type="PIRSF" id="PIRSF006305">
    <property type="entry name" value="Maf"/>
    <property type="match status" value="1"/>
</dbReference>
<organism evidence="5 6">
    <name type="scientific">Namhaeicola litoreus</name>
    <dbReference type="NCBI Taxonomy" id="1052145"/>
    <lineage>
        <taxon>Bacteria</taxon>
        <taxon>Pseudomonadati</taxon>
        <taxon>Bacteroidota</taxon>
        <taxon>Flavobacteriia</taxon>
        <taxon>Flavobacteriales</taxon>
        <taxon>Flavobacteriaceae</taxon>
        <taxon>Namhaeicola</taxon>
    </lineage>
</organism>
<feature type="site" description="Important for substrate specificity" evidence="4">
    <location>
        <position position="157"/>
    </location>
</feature>
<dbReference type="NCBIfam" id="TIGR00172">
    <property type="entry name" value="maf"/>
    <property type="match status" value="1"/>
</dbReference>
<comment type="caution">
    <text evidence="4">Lacks conserved residue(s) required for the propagation of feature annotation.</text>
</comment>
<evidence type="ECO:0000313" key="5">
    <source>
        <dbReference type="EMBL" id="MFD1316000.1"/>
    </source>
</evidence>
<dbReference type="Gene3D" id="3.90.950.10">
    <property type="match status" value="1"/>
</dbReference>